<protein>
    <submittedName>
        <fullName evidence="2">Uncharacterized protein</fullName>
    </submittedName>
</protein>
<dbReference type="Proteomes" id="UP000800235">
    <property type="component" value="Unassembled WGS sequence"/>
</dbReference>
<feature type="compositionally biased region" description="Basic and acidic residues" evidence="1">
    <location>
        <begin position="154"/>
        <end position="186"/>
    </location>
</feature>
<dbReference type="EMBL" id="MU007047">
    <property type="protein sequence ID" value="KAF2429400.1"/>
    <property type="molecule type" value="Genomic_DNA"/>
</dbReference>
<feature type="region of interest" description="Disordered" evidence="1">
    <location>
        <begin position="32"/>
        <end position="207"/>
    </location>
</feature>
<feature type="compositionally biased region" description="Basic and acidic residues" evidence="1">
    <location>
        <begin position="122"/>
        <end position="136"/>
    </location>
</feature>
<name>A0A9P4NP03_9PEZI</name>
<accession>A0A9P4NP03</accession>
<dbReference type="OrthoDB" id="3910669at2759"/>
<feature type="compositionally biased region" description="Polar residues" evidence="1">
    <location>
        <begin position="52"/>
        <end position="68"/>
    </location>
</feature>
<evidence type="ECO:0000256" key="1">
    <source>
        <dbReference type="SAM" id="MobiDB-lite"/>
    </source>
</evidence>
<evidence type="ECO:0000313" key="2">
    <source>
        <dbReference type="EMBL" id="KAF2429400.1"/>
    </source>
</evidence>
<evidence type="ECO:0000313" key="3">
    <source>
        <dbReference type="Proteomes" id="UP000800235"/>
    </source>
</evidence>
<sequence length="207" mass="21553">MSGTNAQDHANVTEALTPNTLTEAEAAFTFNSTIQTSSAGKPTPITPPIPTNQNSTFLDPSSANDNTSGPRGGGPQPEPPYPSDGTTPHFTGLPGGTLSRGTTQAVLQKMDSLGLDGIGSELGRRGSREGEKRTRDILLPASALGGANENKGANAKENENKLENEGGKPGFDRRQSYNKEDLKRVMSEGLMGEGKGEGHGVGYSSRG</sequence>
<comment type="caution">
    <text evidence="2">The sequence shown here is derived from an EMBL/GenBank/DDBJ whole genome shotgun (WGS) entry which is preliminary data.</text>
</comment>
<proteinExistence type="predicted"/>
<keyword evidence="3" id="KW-1185">Reference proteome</keyword>
<reference evidence="2" key="1">
    <citation type="journal article" date="2020" name="Stud. Mycol.">
        <title>101 Dothideomycetes genomes: a test case for predicting lifestyles and emergence of pathogens.</title>
        <authorList>
            <person name="Haridas S."/>
            <person name="Albert R."/>
            <person name="Binder M."/>
            <person name="Bloem J."/>
            <person name="Labutti K."/>
            <person name="Salamov A."/>
            <person name="Andreopoulos B."/>
            <person name="Baker S."/>
            <person name="Barry K."/>
            <person name="Bills G."/>
            <person name="Bluhm B."/>
            <person name="Cannon C."/>
            <person name="Castanera R."/>
            <person name="Culley D."/>
            <person name="Daum C."/>
            <person name="Ezra D."/>
            <person name="Gonzalez J."/>
            <person name="Henrissat B."/>
            <person name="Kuo A."/>
            <person name="Liang C."/>
            <person name="Lipzen A."/>
            <person name="Lutzoni F."/>
            <person name="Magnuson J."/>
            <person name="Mondo S."/>
            <person name="Nolan M."/>
            <person name="Ohm R."/>
            <person name="Pangilinan J."/>
            <person name="Park H.-J."/>
            <person name="Ramirez L."/>
            <person name="Alfaro M."/>
            <person name="Sun H."/>
            <person name="Tritt A."/>
            <person name="Yoshinaga Y."/>
            <person name="Zwiers L.-H."/>
            <person name="Turgeon B."/>
            <person name="Goodwin S."/>
            <person name="Spatafora J."/>
            <person name="Crous P."/>
            <person name="Grigoriev I."/>
        </authorList>
    </citation>
    <scope>NUCLEOTIDE SEQUENCE</scope>
    <source>
        <strain evidence="2">CBS 130266</strain>
    </source>
</reference>
<gene>
    <name evidence="2" type="ORF">EJ08DRAFT_650430</name>
</gene>
<feature type="compositionally biased region" description="Low complexity" evidence="1">
    <location>
        <begin position="143"/>
        <end position="153"/>
    </location>
</feature>
<organism evidence="2 3">
    <name type="scientific">Tothia fuscella</name>
    <dbReference type="NCBI Taxonomy" id="1048955"/>
    <lineage>
        <taxon>Eukaryota</taxon>
        <taxon>Fungi</taxon>
        <taxon>Dikarya</taxon>
        <taxon>Ascomycota</taxon>
        <taxon>Pezizomycotina</taxon>
        <taxon>Dothideomycetes</taxon>
        <taxon>Pleosporomycetidae</taxon>
        <taxon>Venturiales</taxon>
        <taxon>Cylindrosympodiaceae</taxon>
        <taxon>Tothia</taxon>
    </lineage>
</organism>
<dbReference type="AlphaFoldDB" id="A0A9P4NP03"/>